<evidence type="ECO:0000259" key="3">
    <source>
        <dbReference type="Pfam" id="PF12770"/>
    </source>
</evidence>
<feature type="transmembrane region" description="Helical" evidence="2">
    <location>
        <begin position="27"/>
        <end position="49"/>
    </location>
</feature>
<keyword evidence="1" id="KW-0802">TPR repeat</keyword>
<dbReference type="SUPFAM" id="SSF48452">
    <property type="entry name" value="TPR-like"/>
    <property type="match status" value="2"/>
</dbReference>
<dbReference type="SMART" id="SM00028">
    <property type="entry name" value="TPR"/>
    <property type="match status" value="7"/>
</dbReference>
<protein>
    <submittedName>
        <fullName evidence="4">CHAT domain-containing protein</fullName>
    </submittedName>
</protein>
<organism evidence="4 5">
    <name type="scientific">Calothrix parietina FACHB-288</name>
    <dbReference type="NCBI Taxonomy" id="2692896"/>
    <lineage>
        <taxon>Bacteria</taxon>
        <taxon>Bacillati</taxon>
        <taxon>Cyanobacteriota</taxon>
        <taxon>Cyanophyceae</taxon>
        <taxon>Nostocales</taxon>
        <taxon>Calotrichaceae</taxon>
        <taxon>Calothrix</taxon>
    </lineage>
</organism>
<dbReference type="PROSITE" id="PS50005">
    <property type="entry name" value="TPR"/>
    <property type="match status" value="1"/>
</dbReference>
<evidence type="ECO:0000313" key="4">
    <source>
        <dbReference type="EMBL" id="MBD2198011.1"/>
    </source>
</evidence>
<accession>A0ABR8AG57</accession>
<evidence type="ECO:0000256" key="2">
    <source>
        <dbReference type="SAM" id="Phobius"/>
    </source>
</evidence>
<dbReference type="RefSeq" id="WP_190545301.1">
    <property type="nucleotide sequence ID" value="NZ_CAWPNO010000068.1"/>
</dbReference>
<dbReference type="InterPro" id="IPR024983">
    <property type="entry name" value="CHAT_dom"/>
</dbReference>
<comment type="caution">
    <text evidence="4">The sequence shown here is derived from an EMBL/GenBank/DDBJ whole genome shotgun (WGS) entry which is preliminary data.</text>
</comment>
<evidence type="ECO:0000313" key="5">
    <source>
        <dbReference type="Proteomes" id="UP000658514"/>
    </source>
</evidence>
<keyword evidence="5" id="KW-1185">Reference proteome</keyword>
<proteinExistence type="predicted"/>
<dbReference type="Proteomes" id="UP000658514">
    <property type="component" value="Unassembled WGS sequence"/>
</dbReference>
<dbReference type="Pfam" id="PF13181">
    <property type="entry name" value="TPR_8"/>
    <property type="match status" value="1"/>
</dbReference>
<dbReference type="InterPro" id="IPR019734">
    <property type="entry name" value="TPR_rpt"/>
</dbReference>
<keyword evidence="2" id="KW-0812">Transmembrane</keyword>
<dbReference type="PANTHER" id="PTHR10098:SF112">
    <property type="entry name" value="SLR0380 PROTEIN"/>
    <property type="match status" value="1"/>
</dbReference>
<evidence type="ECO:0000256" key="1">
    <source>
        <dbReference type="PROSITE-ProRule" id="PRU00339"/>
    </source>
</evidence>
<gene>
    <name evidence="4" type="ORF">H6G24_21275</name>
</gene>
<dbReference type="InterPro" id="IPR011990">
    <property type="entry name" value="TPR-like_helical_dom_sf"/>
</dbReference>
<reference evidence="4 5" key="1">
    <citation type="journal article" date="2020" name="ISME J.">
        <title>Comparative genomics reveals insights into cyanobacterial evolution and habitat adaptation.</title>
        <authorList>
            <person name="Chen M.Y."/>
            <person name="Teng W.K."/>
            <person name="Zhao L."/>
            <person name="Hu C.X."/>
            <person name="Zhou Y.K."/>
            <person name="Han B.P."/>
            <person name="Song L.R."/>
            <person name="Shu W.S."/>
        </authorList>
    </citation>
    <scope>NUCLEOTIDE SEQUENCE [LARGE SCALE GENOMIC DNA]</scope>
    <source>
        <strain evidence="4 5">FACHB-288</strain>
    </source>
</reference>
<feature type="domain" description="CHAT" evidence="3">
    <location>
        <begin position="606"/>
        <end position="873"/>
    </location>
</feature>
<dbReference type="Pfam" id="PF12770">
    <property type="entry name" value="CHAT"/>
    <property type="match status" value="1"/>
</dbReference>
<keyword evidence="2" id="KW-1133">Transmembrane helix</keyword>
<keyword evidence="2" id="KW-0472">Membrane</keyword>
<dbReference type="Gene3D" id="1.25.40.10">
    <property type="entry name" value="Tetratricopeptide repeat domain"/>
    <property type="match status" value="3"/>
</dbReference>
<sequence length="875" mass="97974">MNNQTILKIAKILFLKFSSTRKIRQRAYIFLVSLILTILFINKNIYAVANSSTLPNSLTLSQQLSNNSDLLAEGKNYYQNGQYQAAAKTWENALNFYQDRQEIVKQIQVLNYLALTYQKLGNIPQGDKIINKSINLIKQIKTRDTQTSLLLAQALNTQGSLQIIQGETETAIDTWKQAAVIYERAGDKIGKLISQINQAQGLQILGQYRRSKTLLEGLVTELQNQPDSLLKAQGLRSLGIALQTTGDFQQSQTVLEKSFVISQKLNSPADVSAVILSLGNVAKDLNNYDVALSNYQAAINLSPEPQIKLEAQLNQLSLLVKLQKWEATPALIPAIETNLALLSPSRPAIYAQINFAESLMQKQIKQTDSKKNSAKIAQLLAKTSQQAQEIKDPRSQVYSLQQLGKLYQQNGQLTEAIKLTKQAQILAQAMNASDLVARTAAQSGRIAKEQGDIESAIAAYEIAFNNLQSLRSDLIAINPDVQFDFKESIEPIYRDYVSLLLQPGDNQKNLKQARQVIEALQLAELDNYFKDACVDTYPVVIDQIDVQAAVIYPIILSDRLEVILSLPNQPLHHYSTTIPKAQIEANLKRLYSYMSRGYIREESFRLSQRIYKWLIAPAEEKLNNSKVTTLVFVLDGLLRNIPMPALHDGKQYVVEKYNVALSPGLQLFPQGLKRQKLGVLAAGLTEARQGFSSLPAVTEEIQEVRTKINAKVLLNQEFTRDSLKKYLDAQPFPIVHLATHGQFSSDPKDTFLLTWSDRISILDFDRLFQSRRLGLQQPIELLVMSACQTAAGDNRATLGLAGFALRSGAKSTIASLWSVNDESTANLMKEFYQQLNNPNLTKAEALRQAQLKIMADPLYQHPYFWAAFVLVGNWL</sequence>
<dbReference type="PANTHER" id="PTHR10098">
    <property type="entry name" value="RAPSYN-RELATED"/>
    <property type="match status" value="1"/>
</dbReference>
<name>A0ABR8AG57_9CYAN</name>
<dbReference type="EMBL" id="JACJQH010000035">
    <property type="protein sequence ID" value="MBD2198011.1"/>
    <property type="molecule type" value="Genomic_DNA"/>
</dbReference>
<feature type="repeat" description="TPR" evidence="1">
    <location>
        <begin position="272"/>
        <end position="305"/>
    </location>
</feature>